<dbReference type="Gene3D" id="1.10.30.50">
    <property type="match status" value="1"/>
</dbReference>
<name>A0ABZ2MNP6_9BACI</name>
<organism evidence="1 2">
    <name type="scientific">Metabacillus rhizosphaerae</name>
    <dbReference type="NCBI Taxonomy" id="3117747"/>
    <lineage>
        <taxon>Bacteria</taxon>
        <taxon>Bacillati</taxon>
        <taxon>Bacillota</taxon>
        <taxon>Bacilli</taxon>
        <taxon>Bacillales</taxon>
        <taxon>Bacillaceae</taxon>
        <taxon>Metabacillus</taxon>
    </lineage>
</organism>
<accession>A0ABZ2MNP6</accession>
<keyword evidence="2" id="KW-1185">Reference proteome</keyword>
<gene>
    <name evidence="1" type="ORF">WCV66_17255</name>
</gene>
<dbReference type="EMBL" id="CP147403">
    <property type="protein sequence ID" value="WXB86989.1"/>
    <property type="molecule type" value="Genomic_DNA"/>
</dbReference>
<dbReference type="RefSeq" id="WP_338786260.1">
    <property type="nucleotide sequence ID" value="NZ_CP147403.1"/>
</dbReference>
<protein>
    <recommendedName>
        <fullName evidence="3">HNH endonuclease</fullName>
    </recommendedName>
</protein>
<evidence type="ECO:0008006" key="3">
    <source>
        <dbReference type="Google" id="ProtNLM"/>
    </source>
</evidence>
<evidence type="ECO:0000313" key="2">
    <source>
        <dbReference type="Proteomes" id="UP001368328"/>
    </source>
</evidence>
<dbReference type="Proteomes" id="UP001368328">
    <property type="component" value="Chromosome"/>
</dbReference>
<reference evidence="1 2" key="1">
    <citation type="submission" date="2024-02" db="EMBL/GenBank/DDBJ databases">
        <title>Seven novel Bacillus-like species.</title>
        <authorList>
            <person name="Liu G."/>
        </authorList>
    </citation>
    <scope>NUCLEOTIDE SEQUENCE [LARGE SCALE GENOMIC DNA]</scope>
    <source>
        <strain evidence="1 2">FJAT-53654</strain>
    </source>
</reference>
<sequence>MFTVKQTKKTKQFELFNEAGEVAQKVCKSCQQPKLAEDFPKYANGMLRPDCQPCFKKLQSKYVQETKDKRTVYKQRERARKLNLPDSFTEEEYLELKSFAAGKCMISGKEVELEIDHFQALSKGWLGSTKGNMILVSEEVNQAKRTMSLFEFLQSPRSKGLVDKEQLQRTLEYLAQANGMSMNEYIQFLYDCEEFAERNKQFWG</sequence>
<proteinExistence type="predicted"/>
<evidence type="ECO:0000313" key="1">
    <source>
        <dbReference type="EMBL" id="WXB86989.1"/>
    </source>
</evidence>